<feature type="transmembrane region" description="Helical" evidence="1">
    <location>
        <begin position="40"/>
        <end position="59"/>
    </location>
</feature>
<keyword evidence="1" id="KW-1133">Transmembrane helix</keyword>
<sequence length="124" mass="13743">MKLQLSTPFSWAICIVATGMAGVLNLAAAESLYGNLSVEWMLACMLFISVYATLAARQAYLHARKWPKTVIVLLFPLSFLHLMFDAPIALSIGVTVFNLLLWAVAYRLTDKLIRLSPKNTLNPS</sequence>
<organism evidence="2 3">
    <name type="scientific">Limnobacter parvus</name>
    <dbReference type="NCBI Taxonomy" id="2939690"/>
    <lineage>
        <taxon>Bacteria</taxon>
        <taxon>Pseudomonadati</taxon>
        <taxon>Pseudomonadota</taxon>
        <taxon>Betaproteobacteria</taxon>
        <taxon>Burkholderiales</taxon>
        <taxon>Burkholderiaceae</taxon>
        <taxon>Limnobacter</taxon>
    </lineage>
</organism>
<dbReference type="EMBL" id="JANKHG010000018">
    <property type="protein sequence ID" value="MCR2747299.1"/>
    <property type="molecule type" value="Genomic_DNA"/>
</dbReference>
<evidence type="ECO:0000256" key="1">
    <source>
        <dbReference type="SAM" id="Phobius"/>
    </source>
</evidence>
<reference evidence="2" key="1">
    <citation type="submission" date="2022-07" db="EMBL/GenBank/DDBJ databases">
        <authorList>
            <person name="Xamxidin M."/>
        </authorList>
    </citation>
    <scope>NUCLEOTIDE SEQUENCE</scope>
    <source>
        <strain evidence="2">YS8-69</strain>
    </source>
</reference>
<comment type="caution">
    <text evidence="2">The sequence shown here is derived from an EMBL/GenBank/DDBJ whole genome shotgun (WGS) entry which is preliminary data.</text>
</comment>
<keyword evidence="1" id="KW-0812">Transmembrane</keyword>
<keyword evidence="3" id="KW-1185">Reference proteome</keyword>
<protein>
    <submittedName>
        <fullName evidence="2">Uncharacterized protein</fullName>
    </submittedName>
</protein>
<gene>
    <name evidence="2" type="ORF">NSP04_11620</name>
</gene>
<feature type="transmembrane region" description="Helical" evidence="1">
    <location>
        <begin position="90"/>
        <end position="108"/>
    </location>
</feature>
<dbReference type="RefSeq" id="WP_257512520.1">
    <property type="nucleotide sequence ID" value="NZ_JANKHG010000018.1"/>
</dbReference>
<evidence type="ECO:0000313" key="3">
    <source>
        <dbReference type="Proteomes" id="UP001165267"/>
    </source>
</evidence>
<keyword evidence="1" id="KW-0472">Membrane</keyword>
<accession>A0ABT1XJF9</accession>
<evidence type="ECO:0000313" key="2">
    <source>
        <dbReference type="EMBL" id="MCR2747299.1"/>
    </source>
</evidence>
<name>A0ABT1XJF9_9BURK</name>
<feature type="transmembrane region" description="Helical" evidence="1">
    <location>
        <begin position="9"/>
        <end position="28"/>
    </location>
</feature>
<dbReference type="Proteomes" id="UP001165267">
    <property type="component" value="Unassembled WGS sequence"/>
</dbReference>
<proteinExistence type="predicted"/>